<dbReference type="EMBL" id="HBUF01378954">
    <property type="protein sequence ID" value="CAG6729472.1"/>
    <property type="molecule type" value="Transcribed_RNA"/>
</dbReference>
<organism evidence="2">
    <name type="scientific">Cacopsylla melanoneura</name>
    <dbReference type="NCBI Taxonomy" id="428564"/>
    <lineage>
        <taxon>Eukaryota</taxon>
        <taxon>Metazoa</taxon>
        <taxon>Ecdysozoa</taxon>
        <taxon>Arthropoda</taxon>
        <taxon>Hexapoda</taxon>
        <taxon>Insecta</taxon>
        <taxon>Pterygota</taxon>
        <taxon>Neoptera</taxon>
        <taxon>Paraneoptera</taxon>
        <taxon>Hemiptera</taxon>
        <taxon>Sternorrhyncha</taxon>
        <taxon>Psylloidea</taxon>
        <taxon>Psyllidae</taxon>
        <taxon>Psyllinae</taxon>
        <taxon>Cacopsylla</taxon>
    </lineage>
</organism>
<dbReference type="AlphaFoldDB" id="A0A8D8YJ54"/>
<proteinExistence type="predicted"/>
<feature type="compositionally biased region" description="Polar residues" evidence="1">
    <location>
        <begin position="122"/>
        <end position="134"/>
    </location>
</feature>
<feature type="region of interest" description="Disordered" evidence="1">
    <location>
        <begin position="98"/>
        <end position="134"/>
    </location>
</feature>
<reference evidence="2" key="1">
    <citation type="submission" date="2021-05" db="EMBL/GenBank/DDBJ databases">
        <authorList>
            <person name="Alioto T."/>
            <person name="Alioto T."/>
            <person name="Gomez Garrido J."/>
        </authorList>
    </citation>
    <scope>NUCLEOTIDE SEQUENCE</scope>
</reference>
<protein>
    <submittedName>
        <fullName evidence="2">Uncharacterized protein</fullName>
    </submittedName>
</protein>
<feature type="compositionally biased region" description="Low complexity" evidence="1">
    <location>
        <begin position="56"/>
        <end position="72"/>
    </location>
</feature>
<feature type="region of interest" description="Disordered" evidence="1">
    <location>
        <begin position="30"/>
        <end position="72"/>
    </location>
</feature>
<evidence type="ECO:0000256" key="1">
    <source>
        <dbReference type="SAM" id="MobiDB-lite"/>
    </source>
</evidence>
<accession>A0A8D8YJ54</accession>
<sequence length="134" mass="15589">MYTNTMTCVRGSRLTVEIPQDQPIHQVENTVPKTSKMEKNKRTRTYQPSKHGLPMTVTSTNNDNSSTRKNNINKMRYIEYKSLEKIDYQKHTFTNIENNNNYYQHSGKRNGTGNVPRGREVQTYQQDEITNGGE</sequence>
<feature type="compositionally biased region" description="Polar residues" evidence="1">
    <location>
        <begin position="98"/>
        <end position="113"/>
    </location>
</feature>
<name>A0A8D8YJ54_9HEMI</name>
<evidence type="ECO:0000313" key="2">
    <source>
        <dbReference type="EMBL" id="CAG6729472.1"/>
    </source>
</evidence>